<proteinExistence type="predicted"/>
<gene>
    <name evidence="2" type="ORF">HELGO_WM7614</name>
</gene>
<organism evidence="2">
    <name type="scientific">uncultured Thiotrichaceae bacterium</name>
    <dbReference type="NCBI Taxonomy" id="298394"/>
    <lineage>
        <taxon>Bacteria</taxon>
        <taxon>Pseudomonadati</taxon>
        <taxon>Pseudomonadota</taxon>
        <taxon>Gammaproteobacteria</taxon>
        <taxon>Thiotrichales</taxon>
        <taxon>Thiotrichaceae</taxon>
        <taxon>environmental samples</taxon>
    </lineage>
</organism>
<reference evidence="2" key="1">
    <citation type="submission" date="2020-01" db="EMBL/GenBank/DDBJ databases">
        <authorList>
            <person name="Meier V. D."/>
            <person name="Meier V D."/>
        </authorList>
    </citation>
    <scope>NUCLEOTIDE SEQUENCE</scope>
    <source>
        <strain evidence="2">HLG_WM_MAG_09</strain>
    </source>
</reference>
<dbReference type="InterPro" id="IPR036477">
    <property type="entry name" value="Formyl_transf_N_sf"/>
</dbReference>
<sequence>MSGIKVKQPESLILSDSQRQQVVFCTYPSLYSDIVLDELLRADQVEVVGVVTSTRVLRKNYNHLLASVRQVQQSGLRYATYLFVVTSLYSILQYVFQKPTLQQRLHKLGIPMLKTQDINDEDGLHFLQNQQPDILLSAHFNQLIKAPILEMGVECLNIHPSLLPAYKGVDPAFYAMLRREQVTGATVHVQDQDFDSGEILQQQSVQIRWHDSLLSLNMKLFKLGAISAVKQITDVVKESAGDSKIVQPGSGNYDSWPNPYDAKQFRQVRKFFRWKELIRFIRRSA</sequence>
<accession>A0A6S6UKV6</accession>
<dbReference type="Gene3D" id="3.40.50.170">
    <property type="entry name" value="Formyl transferase, N-terminal domain"/>
    <property type="match status" value="1"/>
</dbReference>
<dbReference type="Pfam" id="PF00551">
    <property type="entry name" value="Formyl_trans_N"/>
    <property type="match status" value="1"/>
</dbReference>
<evidence type="ECO:0000259" key="1">
    <source>
        <dbReference type="Pfam" id="PF00551"/>
    </source>
</evidence>
<name>A0A6S6UKV6_9GAMM</name>
<dbReference type="GO" id="GO:0005829">
    <property type="term" value="C:cytosol"/>
    <property type="evidence" value="ECO:0007669"/>
    <property type="project" value="TreeGrafter"/>
</dbReference>
<protein>
    <recommendedName>
        <fullName evidence="1">Formyl transferase N-terminal domain-containing protein</fullName>
    </recommendedName>
</protein>
<dbReference type="PANTHER" id="PTHR11138:SF5">
    <property type="entry name" value="METHIONYL-TRNA FORMYLTRANSFERASE, MITOCHONDRIAL"/>
    <property type="match status" value="1"/>
</dbReference>
<feature type="domain" description="Formyl transferase N-terminal" evidence="1">
    <location>
        <begin position="108"/>
        <end position="224"/>
    </location>
</feature>
<evidence type="ECO:0000313" key="2">
    <source>
        <dbReference type="EMBL" id="CAA6829782.1"/>
    </source>
</evidence>
<dbReference type="EMBL" id="CACVAT010000546">
    <property type="protein sequence ID" value="CAA6829782.1"/>
    <property type="molecule type" value="Genomic_DNA"/>
</dbReference>
<dbReference type="GO" id="GO:0004479">
    <property type="term" value="F:methionyl-tRNA formyltransferase activity"/>
    <property type="evidence" value="ECO:0007669"/>
    <property type="project" value="TreeGrafter"/>
</dbReference>
<dbReference type="AlphaFoldDB" id="A0A6S6UKV6"/>
<dbReference type="SUPFAM" id="SSF53328">
    <property type="entry name" value="Formyltransferase"/>
    <property type="match status" value="1"/>
</dbReference>
<dbReference type="PANTHER" id="PTHR11138">
    <property type="entry name" value="METHIONYL-TRNA FORMYLTRANSFERASE"/>
    <property type="match status" value="1"/>
</dbReference>
<dbReference type="InterPro" id="IPR002376">
    <property type="entry name" value="Formyl_transf_N"/>
</dbReference>